<evidence type="ECO:0000313" key="1">
    <source>
        <dbReference type="EMBL" id="PWN44648.1"/>
    </source>
</evidence>
<dbReference type="AlphaFoldDB" id="A0A316W6C1"/>
<accession>A0A316W6C1</accession>
<dbReference type="GeneID" id="37033183"/>
<dbReference type="RefSeq" id="XP_025371808.1">
    <property type="nucleotide sequence ID" value="XM_025511313.1"/>
</dbReference>
<dbReference type="Proteomes" id="UP000245783">
    <property type="component" value="Unassembled WGS sequence"/>
</dbReference>
<keyword evidence="2" id="KW-1185">Reference proteome</keyword>
<sequence>MGRLRVSTWAGSDVHAQTRHLSQRRSSLALHHHPLHLHLLTWQHPLASLGARHRCSTSLAPSASALAVCRDLTRSRTAKSGPSSHA</sequence>
<reference evidence="1 2" key="1">
    <citation type="journal article" date="2018" name="Mol. Biol. Evol.">
        <title>Broad Genomic Sampling Reveals a Smut Pathogenic Ancestry of the Fungal Clade Ustilaginomycotina.</title>
        <authorList>
            <person name="Kijpornyongpan T."/>
            <person name="Mondo S.J."/>
            <person name="Barry K."/>
            <person name="Sandor L."/>
            <person name="Lee J."/>
            <person name="Lipzen A."/>
            <person name="Pangilinan J."/>
            <person name="LaButti K."/>
            <person name="Hainaut M."/>
            <person name="Henrissat B."/>
            <person name="Grigoriev I.V."/>
            <person name="Spatafora J.W."/>
            <person name="Aime M.C."/>
        </authorList>
    </citation>
    <scope>NUCLEOTIDE SEQUENCE [LARGE SCALE GENOMIC DNA]</scope>
    <source>
        <strain evidence="1 2">MCA 4658</strain>
    </source>
</reference>
<gene>
    <name evidence="1" type="ORF">IE81DRAFT_250688</name>
</gene>
<dbReference type="InParanoid" id="A0A316W6C1"/>
<organism evidence="1 2">
    <name type="scientific">Ceraceosorus guamensis</name>
    <dbReference type="NCBI Taxonomy" id="1522189"/>
    <lineage>
        <taxon>Eukaryota</taxon>
        <taxon>Fungi</taxon>
        <taxon>Dikarya</taxon>
        <taxon>Basidiomycota</taxon>
        <taxon>Ustilaginomycotina</taxon>
        <taxon>Exobasidiomycetes</taxon>
        <taxon>Ceraceosorales</taxon>
        <taxon>Ceraceosoraceae</taxon>
        <taxon>Ceraceosorus</taxon>
    </lineage>
</organism>
<dbReference type="EMBL" id="KZ819359">
    <property type="protein sequence ID" value="PWN44648.1"/>
    <property type="molecule type" value="Genomic_DNA"/>
</dbReference>
<evidence type="ECO:0000313" key="2">
    <source>
        <dbReference type="Proteomes" id="UP000245783"/>
    </source>
</evidence>
<protein>
    <submittedName>
        <fullName evidence="1">Uncharacterized protein</fullName>
    </submittedName>
</protein>
<proteinExistence type="predicted"/>
<name>A0A316W6C1_9BASI</name>